<dbReference type="PANTHER" id="PTHR13887:SF56">
    <property type="entry name" value="THIOREDOXIN-LIKE REDUCTASE RV2466C"/>
    <property type="match status" value="1"/>
</dbReference>
<accession>A0A1H8ZR00</accession>
<dbReference type="CDD" id="cd02972">
    <property type="entry name" value="DsbA_family"/>
    <property type="match status" value="1"/>
</dbReference>
<evidence type="ECO:0000313" key="6">
    <source>
        <dbReference type="Proteomes" id="UP000199647"/>
    </source>
</evidence>
<dbReference type="InterPro" id="IPR012336">
    <property type="entry name" value="Thioredoxin-like_fold"/>
</dbReference>
<dbReference type="Pfam" id="PF13462">
    <property type="entry name" value="Thioredoxin_4"/>
    <property type="match status" value="1"/>
</dbReference>
<dbReference type="STRING" id="1855383.SAMN05216548_101221"/>
<dbReference type="PROSITE" id="PS51352">
    <property type="entry name" value="THIOREDOXIN_2"/>
    <property type="match status" value="1"/>
</dbReference>
<gene>
    <name evidence="5" type="ORF">SAMN05216548_101221</name>
</gene>
<name>A0A1H8ZR00_9HYPH</name>
<evidence type="ECO:0000313" key="5">
    <source>
        <dbReference type="EMBL" id="SEP66916.1"/>
    </source>
</evidence>
<organism evidence="5 6">
    <name type="scientific">Faunimonas pinastri</name>
    <dbReference type="NCBI Taxonomy" id="1855383"/>
    <lineage>
        <taxon>Bacteria</taxon>
        <taxon>Pseudomonadati</taxon>
        <taxon>Pseudomonadota</taxon>
        <taxon>Alphaproteobacteria</taxon>
        <taxon>Hyphomicrobiales</taxon>
        <taxon>Afifellaceae</taxon>
        <taxon>Faunimonas</taxon>
    </lineage>
</organism>
<feature type="domain" description="Thioredoxin" evidence="4">
    <location>
        <begin position="40"/>
        <end position="243"/>
    </location>
</feature>
<dbReference type="SUPFAM" id="SSF52833">
    <property type="entry name" value="Thioredoxin-like"/>
    <property type="match status" value="1"/>
</dbReference>
<keyword evidence="3" id="KW-0732">Signal</keyword>
<feature type="chain" id="PRO_5011565596" evidence="3">
    <location>
        <begin position="32"/>
        <end position="243"/>
    </location>
</feature>
<evidence type="ECO:0000256" key="2">
    <source>
        <dbReference type="ARBA" id="ARBA00005791"/>
    </source>
</evidence>
<dbReference type="InterPro" id="IPR036249">
    <property type="entry name" value="Thioredoxin-like_sf"/>
</dbReference>
<comment type="similarity">
    <text evidence="2">Belongs to the thioredoxin family. DsbA subfamily.</text>
</comment>
<feature type="signal peptide" evidence="3">
    <location>
        <begin position="1"/>
        <end position="31"/>
    </location>
</feature>
<comment type="function">
    <text evidence="1">May be required for disulfide bond formation in some proteins.</text>
</comment>
<dbReference type="Gene3D" id="3.40.30.10">
    <property type="entry name" value="Glutaredoxin"/>
    <property type="match status" value="1"/>
</dbReference>
<protein>
    <submittedName>
        <fullName evidence="5">Protein-disulfide isomerase</fullName>
    </submittedName>
</protein>
<evidence type="ECO:0000259" key="4">
    <source>
        <dbReference type="PROSITE" id="PS51352"/>
    </source>
</evidence>
<dbReference type="GO" id="GO:0016853">
    <property type="term" value="F:isomerase activity"/>
    <property type="evidence" value="ECO:0007669"/>
    <property type="project" value="UniProtKB-KW"/>
</dbReference>
<proteinExistence type="inferred from homology"/>
<evidence type="ECO:0000256" key="1">
    <source>
        <dbReference type="ARBA" id="ARBA00003565"/>
    </source>
</evidence>
<keyword evidence="5" id="KW-0413">Isomerase</keyword>
<dbReference type="InterPro" id="IPR013766">
    <property type="entry name" value="Thioredoxin_domain"/>
</dbReference>
<dbReference type="PANTHER" id="PTHR13887">
    <property type="entry name" value="GLUTATHIONE S-TRANSFERASE KAPPA"/>
    <property type="match status" value="1"/>
</dbReference>
<sequence length="243" mass="26070">MSFLHRRTLFAGCVLALGAVTSLVGPATAFAQGASTDAASGAATQAPGAAQGADAGQGGSDVVSTTALYSPSKLGDKVLGNADAKVTVIEYASMTCPHCGDFYRTTFDKFKEKYVDSGKVKFIFREFPLDAGAYAVAMLGRCAPADKFYEIVDLYFKKQKDWVVAKDPYSAIFDMAKPYGFTKESFDACLSNQALFDGMNAEKERASQNFGVSGTPTFFINGKRTVGEMTIEDLDKQIQPLLQ</sequence>
<evidence type="ECO:0000256" key="3">
    <source>
        <dbReference type="SAM" id="SignalP"/>
    </source>
</evidence>
<dbReference type="AlphaFoldDB" id="A0A1H8ZR00"/>
<reference evidence="5" key="1">
    <citation type="submission" date="2016-10" db="EMBL/GenBank/DDBJ databases">
        <authorList>
            <person name="de Groot N.N."/>
        </authorList>
    </citation>
    <scope>NUCLEOTIDE SEQUENCE [LARGE SCALE GENOMIC DNA]</scope>
    <source>
        <strain evidence="5">A52C2</strain>
    </source>
</reference>
<dbReference type="RefSeq" id="WP_177176640.1">
    <property type="nucleotide sequence ID" value="NZ_FOFG01000001.1"/>
</dbReference>
<dbReference type="EMBL" id="FOFG01000001">
    <property type="protein sequence ID" value="SEP66916.1"/>
    <property type="molecule type" value="Genomic_DNA"/>
</dbReference>
<keyword evidence="6" id="KW-1185">Reference proteome</keyword>
<dbReference type="Proteomes" id="UP000199647">
    <property type="component" value="Unassembled WGS sequence"/>
</dbReference>